<evidence type="ECO:0000256" key="9">
    <source>
        <dbReference type="PROSITE-ProRule" id="PRU01248"/>
    </source>
</evidence>
<dbReference type="InterPro" id="IPR011010">
    <property type="entry name" value="DNA_brk_join_enz"/>
</dbReference>
<evidence type="ECO:0008006" key="14">
    <source>
        <dbReference type="Google" id="ProtNLM"/>
    </source>
</evidence>
<dbReference type="GO" id="GO:0006310">
    <property type="term" value="P:DNA recombination"/>
    <property type="evidence" value="ECO:0007669"/>
    <property type="project" value="UniProtKB-KW"/>
</dbReference>
<dbReference type="Pfam" id="PF13102">
    <property type="entry name" value="Phage_int_SAM_5"/>
    <property type="match status" value="1"/>
</dbReference>
<dbReference type="GO" id="GO:0051301">
    <property type="term" value="P:cell division"/>
    <property type="evidence" value="ECO:0007669"/>
    <property type="project" value="UniProtKB-KW"/>
</dbReference>
<feature type="domain" description="Tyr recombinase" evidence="10">
    <location>
        <begin position="142"/>
        <end position="334"/>
    </location>
</feature>
<dbReference type="InterPro" id="IPR002104">
    <property type="entry name" value="Integrase_catalytic"/>
</dbReference>
<evidence type="ECO:0000313" key="12">
    <source>
        <dbReference type="EMBL" id="PJC24015.1"/>
    </source>
</evidence>
<dbReference type="Proteomes" id="UP000229756">
    <property type="component" value="Unassembled WGS sequence"/>
</dbReference>
<keyword evidence="6 9" id="KW-0238">DNA-binding</keyword>
<keyword evidence="5" id="KW-0229">DNA integration</keyword>
<keyword evidence="2" id="KW-0963">Cytoplasm</keyword>
<dbReference type="Gene3D" id="1.10.150.130">
    <property type="match status" value="1"/>
</dbReference>
<dbReference type="GO" id="GO:0005737">
    <property type="term" value="C:cytoplasm"/>
    <property type="evidence" value="ECO:0007669"/>
    <property type="project" value="UniProtKB-SubCell"/>
</dbReference>
<keyword evidence="4" id="KW-0159">Chromosome partition</keyword>
<dbReference type="AlphaFoldDB" id="A0A2M8EMR7"/>
<evidence type="ECO:0000313" key="13">
    <source>
        <dbReference type="Proteomes" id="UP000229756"/>
    </source>
</evidence>
<keyword evidence="3" id="KW-0132">Cell division</keyword>
<evidence type="ECO:0000256" key="5">
    <source>
        <dbReference type="ARBA" id="ARBA00022908"/>
    </source>
</evidence>
<reference evidence="13" key="1">
    <citation type="submission" date="2017-09" db="EMBL/GenBank/DDBJ databases">
        <title>Depth-based differentiation of microbial function through sediment-hosted aquifers and enrichment of novel symbionts in the deep terrestrial subsurface.</title>
        <authorList>
            <person name="Probst A.J."/>
            <person name="Ladd B."/>
            <person name="Jarett J.K."/>
            <person name="Geller-Mcgrath D.E."/>
            <person name="Sieber C.M.K."/>
            <person name="Emerson J.B."/>
            <person name="Anantharaman K."/>
            <person name="Thomas B.C."/>
            <person name="Malmstrom R."/>
            <person name="Stieglmeier M."/>
            <person name="Klingl A."/>
            <person name="Woyke T."/>
            <person name="Ryan C.M."/>
            <person name="Banfield J.F."/>
        </authorList>
    </citation>
    <scope>NUCLEOTIDE SEQUENCE [LARGE SCALE GENOMIC DNA]</scope>
</reference>
<keyword evidence="8" id="KW-0131">Cell cycle</keyword>
<evidence type="ECO:0000256" key="7">
    <source>
        <dbReference type="ARBA" id="ARBA00023172"/>
    </source>
</evidence>
<dbReference type="CDD" id="cd00798">
    <property type="entry name" value="INT_XerDC_C"/>
    <property type="match status" value="1"/>
</dbReference>
<dbReference type="InterPro" id="IPR013762">
    <property type="entry name" value="Integrase-like_cat_sf"/>
</dbReference>
<evidence type="ECO:0000256" key="4">
    <source>
        <dbReference type="ARBA" id="ARBA00022829"/>
    </source>
</evidence>
<dbReference type="GO" id="GO:0015074">
    <property type="term" value="P:DNA integration"/>
    <property type="evidence" value="ECO:0007669"/>
    <property type="project" value="UniProtKB-KW"/>
</dbReference>
<gene>
    <name evidence="12" type="ORF">CO058_00485</name>
</gene>
<dbReference type="GO" id="GO:0003677">
    <property type="term" value="F:DNA binding"/>
    <property type="evidence" value="ECO:0007669"/>
    <property type="project" value="UniProtKB-UniRule"/>
</dbReference>
<evidence type="ECO:0000256" key="6">
    <source>
        <dbReference type="ARBA" id="ARBA00023125"/>
    </source>
</evidence>
<evidence type="ECO:0000256" key="8">
    <source>
        <dbReference type="ARBA" id="ARBA00023306"/>
    </source>
</evidence>
<dbReference type="InterPro" id="IPR050090">
    <property type="entry name" value="Tyrosine_recombinase_XerCD"/>
</dbReference>
<comment type="caution">
    <text evidence="12">The sequence shown here is derived from an EMBL/GenBank/DDBJ whole genome shotgun (WGS) entry which is preliminary data.</text>
</comment>
<dbReference type="EMBL" id="PFSJ01000004">
    <property type="protein sequence ID" value="PJC24015.1"/>
    <property type="molecule type" value="Genomic_DNA"/>
</dbReference>
<dbReference type="PANTHER" id="PTHR30349:SF77">
    <property type="entry name" value="TYROSINE RECOMBINASE XERC"/>
    <property type="match status" value="1"/>
</dbReference>
<evidence type="ECO:0000259" key="10">
    <source>
        <dbReference type="PROSITE" id="PS51898"/>
    </source>
</evidence>
<dbReference type="Gene3D" id="1.10.443.10">
    <property type="entry name" value="Intergrase catalytic core"/>
    <property type="match status" value="1"/>
</dbReference>
<name>A0A2M8EMR7_UNCKA</name>
<dbReference type="InterPro" id="IPR010998">
    <property type="entry name" value="Integrase_recombinase_N"/>
</dbReference>
<dbReference type="PANTHER" id="PTHR30349">
    <property type="entry name" value="PHAGE INTEGRASE-RELATED"/>
    <property type="match status" value="1"/>
</dbReference>
<dbReference type="SUPFAM" id="SSF56349">
    <property type="entry name" value="DNA breaking-rejoining enzymes"/>
    <property type="match status" value="1"/>
</dbReference>
<evidence type="ECO:0000256" key="3">
    <source>
        <dbReference type="ARBA" id="ARBA00022618"/>
    </source>
</evidence>
<organism evidence="12 13">
    <name type="scientific">candidate division WWE3 bacterium CG_4_9_14_0_2_um_filter_35_11</name>
    <dbReference type="NCBI Taxonomy" id="1975077"/>
    <lineage>
        <taxon>Bacteria</taxon>
        <taxon>Katanobacteria</taxon>
    </lineage>
</organism>
<dbReference type="PROSITE" id="PS51900">
    <property type="entry name" value="CB"/>
    <property type="match status" value="1"/>
</dbReference>
<proteinExistence type="predicted"/>
<evidence type="ECO:0000256" key="2">
    <source>
        <dbReference type="ARBA" id="ARBA00022490"/>
    </source>
</evidence>
<feature type="domain" description="Core-binding (CB)" evidence="11">
    <location>
        <begin position="24"/>
        <end position="120"/>
    </location>
</feature>
<dbReference type="InterPro" id="IPR025269">
    <property type="entry name" value="SAM-like_dom"/>
</dbReference>
<dbReference type="Pfam" id="PF00589">
    <property type="entry name" value="Phage_integrase"/>
    <property type="match status" value="1"/>
</dbReference>
<sequence length="341" mass="39365">MPTNLNDSAISTLSESKTTSKSSISVERLVSDFLQYCEVEKNLSQGTIKMYHFYLKEFATWVHGSSKSDVVSYKEISQDVVRDFRLYLNRKISGKSNKPIRFNTQNRYLTALRSFLRYLIVERGFNSVLAPDKITLGKTEPRVPKFLNESQIEDLVRVQDLSKKSGVRDRAILELLFSTGMRISELSGLNRDNLSPQIIDKREFAIVGKGRKLRTVYLSESASKWLKQYIFTRKDPYKPLFVRYSGKLMDDNDRDGESLRLTPRSIQRMVKKYARMAGLSVDVTPHVLRHSFATDLLMSGADLRSVQELLGHSDVSTTQIYTHVTNRHLKEIHEKFHSRER</sequence>
<evidence type="ECO:0000259" key="11">
    <source>
        <dbReference type="PROSITE" id="PS51900"/>
    </source>
</evidence>
<comment type="subcellular location">
    <subcellularLocation>
        <location evidence="1">Cytoplasm</location>
    </subcellularLocation>
</comment>
<dbReference type="SUPFAM" id="SSF47823">
    <property type="entry name" value="lambda integrase-like, N-terminal domain"/>
    <property type="match status" value="1"/>
</dbReference>
<dbReference type="GO" id="GO:0007059">
    <property type="term" value="P:chromosome segregation"/>
    <property type="evidence" value="ECO:0007669"/>
    <property type="project" value="UniProtKB-KW"/>
</dbReference>
<dbReference type="InterPro" id="IPR044068">
    <property type="entry name" value="CB"/>
</dbReference>
<protein>
    <recommendedName>
        <fullName evidence="14">Tyrosine recombinase XerC</fullName>
    </recommendedName>
</protein>
<dbReference type="PROSITE" id="PS51898">
    <property type="entry name" value="TYR_RECOMBINASE"/>
    <property type="match status" value="1"/>
</dbReference>
<accession>A0A2M8EMR7</accession>
<evidence type="ECO:0000256" key="1">
    <source>
        <dbReference type="ARBA" id="ARBA00004496"/>
    </source>
</evidence>
<keyword evidence="7" id="KW-0233">DNA recombination</keyword>